<reference evidence="2 3" key="1">
    <citation type="submission" date="2017-09" db="EMBL/GenBank/DDBJ databases">
        <title>Sequencing the genomes of two abundant thermophiles in Great Basin hot springs: Thermocrinis jamiesonii and novel Chloroflexi Thermoflexus hugenholtzii.</title>
        <authorList>
            <person name="Hedlund B."/>
        </authorList>
    </citation>
    <scope>NUCLEOTIDE SEQUENCE [LARGE SCALE GENOMIC DNA]</scope>
    <source>
        <strain evidence="2 3">G233</strain>
    </source>
</reference>
<dbReference type="EMBL" id="PDJQ01000001">
    <property type="protein sequence ID" value="PFG74566.1"/>
    <property type="molecule type" value="Genomic_DNA"/>
</dbReference>
<dbReference type="PANTHER" id="PTHR43798">
    <property type="entry name" value="MONOACYLGLYCEROL LIPASE"/>
    <property type="match status" value="1"/>
</dbReference>
<dbReference type="PRINTS" id="PR00111">
    <property type="entry name" value="ABHYDROLASE"/>
</dbReference>
<evidence type="ECO:0000259" key="1">
    <source>
        <dbReference type="Pfam" id="PF00561"/>
    </source>
</evidence>
<dbReference type="AlphaFoldDB" id="A0A2A9HHX8"/>
<dbReference type="Pfam" id="PF00561">
    <property type="entry name" value="Abhydrolase_1"/>
    <property type="match status" value="1"/>
</dbReference>
<keyword evidence="3" id="KW-1185">Reference proteome</keyword>
<organism evidence="2 3">
    <name type="scientific">Tepidiforma thermophila (strain KCTC 52669 / CGMCC 1.13589 / G233)</name>
    <dbReference type="NCBI Taxonomy" id="2761530"/>
    <lineage>
        <taxon>Bacteria</taxon>
        <taxon>Bacillati</taxon>
        <taxon>Chloroflexota</taxon>
        <taxon>Tepidiformia</taxon>
        <taxon>Tepidiformales</taxon>
        <taxon>Tepidiformaceae</taxon>
        <taxon>Tepidiforma</taxon>
    </lineage>
</organism>
<dbReference type="Proteomes" id="UP000223071">
    <property type="component" value="Unassembled WGS sequence"/>
</dbReference>
<name>A0A2A9HHX8_TEPT2</name>
<dbReference type="Gene3D" id="3.40.50.1820">
    <property type="entry name" value="alpha/beta hydrolase"/>
    <property type="match status" value="1"/>
</dbReference>
<gene>
    <name evidence="2" type="ORF">A9A59_1799</name>
</gene>
<accession>A0A2A9HHX8</accession>
<evidence type="ECO:0000313" key="3">
    <source>
        <dbReference type="Proteomes" id="UP000223071"/>
    </source>
</evidence>
<proteinExistence type="predicted"/>
<evidence type="ECO:0000313" key="2">
    <source>
        <dbReference type="EMBL" id="PFG74566.1"/>
    </source>
</evidence>
<dbReference type="InterPro" id="IPR029058">
    <property type="entry name" value="AB_hydrolase_fold"/>
</dbReference>
<dbReference type="RefSeq" id="WP_098503942.1">
    <property type="nucleotide sequence ID" value="NZ_PDJQ01000001.1"/>
</dbReference>
<feature type="domain" description="AB hydrolase-1" evidence="1">
    <location>
        <begin position="22"/>
        <end position="246"/>
    </location>
</feature>
<sequence>MPTFTCDALEFAYENAGDPELPAVVLLHGFTSDLRMWHPVAEELARHYFVVMPDLRGHGRSAAPEDPGAYTADALAGDVLALLDHLELEVCALAGCSFGGMIALQVAVTWPGRLAALAVSDAGAAYAHPRYDERYWQRERAIDDSTEIVRKFGTAELGRRAALNVSDPFLARGLRERYARLSADGWLGCARVRKERPDLLPVLRSRLTMPVMIAYGEDDPVRCAAEVMADELPAARVVMVRGAGHGLPAVAPHTYARELLRFLQDVEEGRDVAARRTAG</sequence>
<dbReference type="InterPro" id="IPR050266">
    <property type="entry name" value="AB_hydrolase_sf"/>
</dbReference>
<dbReference type="InterPro" id="IPR000073">
    <property type="entry name" value="AB_hydrolase_1"/>
</dbReference>
<protein>
    <submittedName>
        <fullName evidence="2">Pimeloyl-ACP methyl ester carboxylesterase</fullName>
    </submittedName>
</protein>
<dbReference type="SUPFAM" id="SSF53474">
    <property type="entry name" value="alpha/beta-Hydrolases"/>
    <property type="match status" value="1"/>
</dbReference>
<comment type="caution">
    <text evidence="2">The sequence shown here is derived from an EMBL/GenBank/DDBJ whole genome shotgun (WGS) entry which is preliminary data.</text>
</comment>